<keyword evidence="2" id="KW-0436">Ligase</keyword>
<dbReference type="Pfam" id="PF13193">
    <property type="entry name" value="AMP-binding_C"/>
    <property type="match status" value="1"/>
</dbReference>
<dbReference type="GO" id="GO:0016405">
    <property type="term" value="F:CoA-ligase activity"/>
    <property type="evidence" value="ECO:0007669"/>
    <property type="project" value="TreeGrafter"/>
</dbReference>
<dbReference type="InterPro" id="IPR045851">
    <property type="entry name" value="AMP-bd_C_sf"/>
</dbReference>
<protein>
    <recommendedName>
        <fullName evidence="6">AMP-dependent synthetase/ligase domain-containing protein</fullName>
    </recommendedName>
</protein>
<dbReference type="PANTHER" id="PTHR24096">
    <property type="entry name" value="LONG-CHAIN-FATTY-ACID--COA LIGASE"/>
    <property type="match status" value="1"/>
</dbReference>
<evidence type="ECO:0000313" key="5">
    <source>
        <dbReference type="EMBL" id="KOF75738.1"/>
    </source>
</evidence>
<evidence type="ECO:0000256" key="2">
    <source>
        <dbReference type="ARBA" id="ARBA00022598"/>
    </source>
</evidence>
<dbReference type="STRING" id="37653.A0A0L8GFL3"/>
<dbReference type="OMA" id="MARFRSC"/>
<evidence type="ECO:0000259" key="3">
    <source>
        <dbReference type="Pfam" id="PF00501"/>
    </source>
</evidence>
<evidence type="ECO:0000256" key="1">
    <source>
        <dbReference type="ARBA" id="ARBA00006432"/>
    </source>
</evidence>
<sequence length="549" mass="60961">MFRRHFLNLYHRLSVMTSTTVKSSLHNGSFSFPEDIAFPMYLLSKTADFEHQTALINGETGQKFSYENLQKDSIKVSNSFFRLGLRKGDVVCLYGSNTPEMLHILCGVTAIGGIVSPAMAQMSVGELVSQLRDSQSKFIVTTPECIIRAKEAAKRTNGIQETIVLGQAEGCRPFSDLLKSANFTYPDVHINPRKDTALLPYSAGLSGKPKGVMLTHQNLIAAIEALRQPDYITFEAGKDHNVMVFPLTHASGLVMGFGMSLVQGATIVTLNRFEARSYLESFQKYKGTFTMVTPSMISFFNSHPLVRETDLSSLKSIVSQSGYLSPNHIQQLSEKLKGVNIRQGYGLTETCGVGMVTPASNIKNGSVGVPVPGMEVKLIDSKSKTDITDEQKGEICLRGPSITSKFWKHRDNNEEMLLEDNWLRTGDIGTCDSEGHYTIVNTVKTLIKYKGCQVSPEEIEDLLLQHPAVLDVAVFGLPDKEAGEVPTALVVQQRKVDQKELQNFVQDNAASYKQLRGGIKFHTEIPRLPDGTISRQKIRDWFLEFHKRA</sequence>
<evidence type="ECO:0008006" key="6">
    <source>
        <dbReference type="Google" id="ProtNLM"/>
    </source>
</evidence>
<proteinExistence type="inferred from homology"/>
<dbReference type="InterPro" id="IPR000873">
    <property type="entry name" value="AMP-dep_synth/lig_dom"/>
</dbReference>
<name>A0A0L8GFL3_OCTBM</name>
<comment type="similarity">
    <text evidence="1">Belongs to the ATP-dependent AMP-binding enzyme family.</text>
</comment>
<organism evidence="5">
    <name type="scientific">Octopus bimaculoides</name>
    <name type="common">California two-spotted octopus</name>
    <dbReference type="NCBI Taxonomy" id="37653"/>
    <lineage>
        <taxon>Eukaryota</taxon>
        <taxon>Metazoa</taxon>
        <taxon>Spiralia</taxon>
        <taxon>Lophotrochozoa</taxon>
        <taxon>Mollusca</taxon>
        <taxon>Cephalopoda</taxon>
        <taxon>Coleoidea</taxon>
        <taxon>Octopodiformes</taxon>
        <taxon>Octopoda</taxon>
        <taxon>Incirrata</taxon>
        <taxon>Octopodidae</taxon>
        <taxon>Octopus</taxon>
    </lineage>
</organism>
<dbReference type="EMBL" id="KQ422015">
    <property type="protein sequence ID" value="KOF75738.1"/>
    <property type="molecule type" value="Genomic_DNA"/>
</dbReference>
<dbReference type="Gene3D" id="3.40.50.980">
    <property type="match status" value="2"/>
</dbReference>
<dbReference type="Pfam" id="PF00501">
    <property type="entry name" value="AMP-binding"/>
    <property type="match status" value="1"/>
</dbReference>
<dbReference type="SUPFAM" id="SSF56801">
    <property type="entry name" value="Acetyl-CoA synthetase-like"/>
    <property type="match status" value="1"/>
</dbReference>
<gene>
    <name evidence="5" type="ORF">OCBIM_22034239mg</name>
</gene>
<dbReference type="Gene3D" id="2.30.38.10">
    <property type="entry name" value="Luciferase, Domain 3"/>
    <property type="match status" value="1"/>
</dbReference>
<dbReference type="EMBL" id="KQ422015">
    <property type="protein sequence ID" value="KOF75736.1"/>
    <property type="molecule type" value="Genomic_DNA"/>
</dbReference>
<accession>A0A0L8GFL3</accession>
<dbReference type="KEGG" id="obi:106877149"/>
<feature type="domain" description="AMP-dependent synthetase/ligase" evidence="3">
    <location>
        <begin position="48"/>
        <end position="407"/>
    </location>
</feature>
<reference evidence="5" key="1">
    <citation type="submission" date="2015-07" db="EMBL/GenBank/DDBJ databases">
        <title>MeaNS - Measles Nucleotide Surveillance Program.</title>
        <authorList>
            <person name="Tran T."/>
            <person name="Druce J."/>
        </authorList>
    </citation>
    <scope>NUCLEOTIDE SEQUENCE</scope>
    <source>
        <strain evidence="5">UCB-OBI-ISO-001</strain>
        <tissue evidence="5">Gonad</tissue>
    </source>
</reference>
<dbReference type="AlphaFoldDB" id="A0A0L8GFL3"/>
<dbReference type="Gene3D" id="3.30.300.30">
    <property type="match status" value="1"/>
</dbReference>
<dbReference type="PANTHER" id="PTHR24096:SF149">
    <property type="entry name" value="AMP-BINDING DOMAIN-CONTAINING PROTEIN-RELATED"/>
    <property type="match status" value="1"/>
</dbReference>
<evidence type="ECO:0000259" key="4">
    <source>
        <dbReference type="Pfam" id="PF13193"/>
    </source>
</evidence>
<dbReference type="OrthoDB" id="10253869at2759"/>
<feature type="domain" description="AMP-binding enzyme C-terminal" evidence="4">
    <location>
        <begin position="458"/>
        <end position="527"/>
    </location>
</feature>
<dbReference type="EMBL" id="KQ422015">
    <property type="protein sequence ID" value="KOF75737.1"/>
    <property type="molecule type" value="Genomic_DNA"/>
</dbReference>
<dbReference type="InterPro" id="IPR025110">
    <property type="entry name" value="AMP-bd_C"/>
</dbReference>